<keyword evidence="7" id="KW-0449">Lipoprotein</keyword>
<gene>
    <name evidence="11" type="ORF">BDY21DRAFT_365428</name>
</gene>
<dbReference type="EMBL" id="MU001686">
    <property type="protein sequence ID" value="KAF2455703.1"/>
    <property type="molecule type" value="Genomic_DNA"/>
</dbReference>
<comment type="subcellular location">
    <subcellularLocation>
        <location evidence="1">Cell membrane</location>
        <topology evidence="1">Lipid-anchor</topology>
        <topology evidence="1">GPI-anchor</topology>
    </subcellularLocation>
</comment>
<accession>A0A6A6NWR7</accession>
<name>A0A6A6NWR7_9PEZI</name>
<evidence type="ECO:0000256" key="3">
    <source>
        <dbReference type="ARBA" id="ARBA00022622"/>
    </source>
</evidence>
<evidence type="ECO:0000256" key="2">
    <source>
        <dbReference type="ARBA" id="ARBA00022475"/>
    </source>
</evidence>
<sequence length="231" mass="24053">MLSHQVFASLLLSVQASLAHFLVEYPYWRGDSFEDPASQWLWPCANVNQTESADNRTSWPLTGGSVVLEVHHQWAYTFINLGLGNEVTSFNVTLVEGFNQTGNGTLCMPEIGGGMLAELAGTNITEGTNATLQFVQVNERGNALYNCADITFTESAEILSGDACMNSTGVGGVELVTADEADVDEDSEGSSPTESGAAEPTSTDNAAALASAPAIAVGAAALMLGALIGGL</sequence>
<evidence type="ECO:0000313" key="11">
    <source>
        <dbReference type="EMBL" id="KAF2455703.1"/>
    </source>
</evidence>
<feature type="domain" description="Copper acquisition factor BIM1-like" evidence="10">
    <location>
        <begin position="19"/>
        <end position="169"/>
    </location>
</feature>
<dbReference type="CDD" id="cd21176">
    <property type="entry name" value="LPMO_auxiliary-like"/>
    <property type="match status" value="1"/>
</dbReference>
<organism evidence="11 12">
    <name type="scientific">Lineolata rhizophorae</name>
    <dbReference type="NCBI Taxonomy" id="578093"/>
    <lineage>
        <taxon>Eukaryota</taxon>
        <taxon>Fungi</taxon>
        <taxon>Dikarya</taxon>
        <taxon>Ascomycota</taxon>
        <taxon>Pezizomycotina</taxon>
        <taxon>Dothideomycetes</taxon>
        <taxon>Dothideomycetes incertae sedis</taxon>
        <taxon>Lineolatales</taxon>
        <taxon>Lineolataceae</taxon>
        <taxon>Lineolata</taxon>
    </lineage>
</organism>
<dbReference type="InterPro" id="IPR046530">
    <property type="entry name" value="BIM1-like_dom"/>
</dbReference>
<evidence type="ECO:0000256" key="6">
    <source>
        <dbReference type="ARBA" id="ARBA00023180"/>
    </source>
</evidence>
<dbReference type="OrthoDB" id="5333578at2759"/>
<keyword evidence="3" id="KW-0336">GPI-anchor</keyword>
<feature type="signal peptide" evidence="9">
    <location>
        <begin position="1"/>
        <end position="19"/>
    </location>
</feature>
<evidence type="ECO:0000256" key="9">
    <source>
        <dbReference type="SAM" id="SignalP"/>
    </source>
</evidence>
<evidence type="ECO:0000256" key="7">
    <source>
        <dbReference type="ARBA" id="ARBA00023288"/>
    </source>
</evidence>
<dbReference type="GO" id="GO:0005886">
    <property type="term" value="C:plasma membrane"/>
    <property type="evidence" value="ECO:0007669"/>
    <property type="project" value="UniProtKB-SubCell"/>
</dbReference>
<keyword evidence="5" id="KW-0472">Membrane</keyword>
<dbReference type="AlphaFoldDB" id="A0A6A6NWR7"/>
<evidence type="ECO:0000256" key="4">
    <source>
        <dbReference type="ARBA" id="ARBA00022729"/>
    </source>
</evidence>
<dbReference type="PANTHER" id="PTHR34992:SF2">
    <property type="entry name" value="COPPER ACQUISITION FACTOR BIM1-LIKE DOMAIN-CONTAINING PROTEIN"/>
    <property type="match status" value="1"/>
</dbReference>
<feature type="chain" id="PRO_5025376878" description="Copper acquisition factor BIM1-like domain-containing protein" evidence="9">
    <location>
        <begin position="20"/>
        <end position="231"/>
    </location>
</feature>
<evidence type="ECO:0000256" key="5">
    <source>
        <dbReference type="ARBA" id="ARBA00023136"/>
    </source>
</evidence>
<evidence type="ECO:0000256" key="8">
    <source>
        <dbReference type="SAM" id="MobiDB-lite"/>
    </source>
</evidence>
<proteinExistence type="predicted"/>
<dbReference type="Proteomes" id="UP000799766">
    <property type="component" value="Unassembled WGS sequence"/>
</dbReference>
<protein>
    <recommendedName>
        <fullName evidence="10">Copper acquisition factor BIM1-like domain-containing protein</fullName>
    </recommendedName>
</protein>
<evidence type="ECO:0000256" key="1">
    <source>
        <dbReference type="ARBA" id="ARBA00004609"/>
    </source>
</evidence>
<keyword evidence="4 9" id="KW-0732">Signal</keyword>
<feature type="compositionally biased region" description="Polar residues" evidence="8">
    <location>
        <begin position="189"/>
        <end position="205"/>
    </location>
</feature>
<evidence type="ECO:0000313" key="12">
    <source>
        <dbReference type="Proteomes" id="UP000799766"/>
    </source>
</evidence>
<reference evidence="11" key="1">
    <citation type="journal article" date="2020" name="Stud. Mycol.">
        <title>101 Dothideomycetes genomes: a test case for predicting lifestyles and emergence of pathogens.</title>
        <authorList>
            <person name="Haridas S."/>
            <person name="Albert R."/>
            <person name="Binder M."/>
            <person name="Bloem J."/>
            <person name="Labutti K."/>
            <person name="Salamov A."/>
            <person name="Andreopoulos B."/>
            <person name="Baker S."/>
            <person name="Barry K."/>
            <person name="Bills G."/>
            <person name="Bluhm B."/>
            <person name="Cannon C."/>
            <person name="Castanera R."/>
            <person name="Culley D."/>
            <person name="Daum C."/>
            <person name="Ezra D."/>
            <person name="Gonzalez J."/>
            <person name="Henrissat B."/>
            <person name="Kuo A."/>
            <person name="Liang C."/>
            <person name="Lipzen A."/>
            <person name="Lutzoni F."/>
            <person name="Magnuson J."/>
            <person name="Mondo S."/>
            <person name="Nolan M."/>
            <person name="Ohm R."/>
            <person name="Pangilinan J."/>
            <person name="Park H.-J."/>
            <person name="Ramirez L."/>
            <person name="Alfaro M."/>
            <person name="Sun H."/>
            <person name="Tritt A."/>
            <person name="Yoshinaga Y."/>
            <person name="Zwiers L.-H."/>
            <person name="Turgeon B."/>
            <person name="Goodwin S."/>
            <person name="Spatafora J."/>
            <person name="Crous P."/>
            <person name="Grigoriev I."/>
        </authorList>
    </citation>
    <scope>NUCLEOTIDE SEQUENCE</scope>
    <source>
        <strain evidence="11">ATCC 16933</strain>
    </source>
</reference>
<evidence type="ECO:0000259" key="10">
    <source>
        <dbReference type="Pfam" id="PF20238"/>
    </source>
</evidence>
<dbReference type="InterPro" id="IPR046936">
    <property type="entry name" value="BIM1-like"/>
</dbReference>
<dbReference type="GO" id="GO:0098552">
    <property type="term" value="C:side of membrane"/>
    <property type="evidence" value="ECO:0007669"/>
    <property type="project" value="UniProtKB-KW"/>
</dbReference>
<keyword evidence="12" id="KW-1185">Reference proteome</keyword>
<feature type="region of interest" description="Disordered" evidence="8">
    <location>
        <begin position="182"/>
        <end position="205"/>
    </location>
</feature>
<dbReference type="Pfam" id="PF20238">
    <property type="entry name" value="BIM1-like_dom"/>
    <property type="match status" value="1"/>
</dbReference>
<keyword evidence="6" id="KW-0325">Glycoprotein</keyword>
<keyword evidence="2" id="KW-1003">Cell membrane</keyword>
<dbReference type="PANTHER" id="PTHR34992">
    <property type="entry name" value="HYPHAL ANASTAMOSIS-7 PROTEIN"/>
    <property type="match status" value="1"/>
</dbReference>